<dbReference type="Pfam" id="PF00271">
    <property type="entry name" value="Helicase_C"/>
    <property type="match status" value="1"/>
</dbReference>
<evidence type="ECO:0000256" key="4">
    <source>
        <dbReference type="ARBA" id="ARBA00022763"/>
    </source>
</evidence>
<evidence type="ECO:0000256" key="12">
    <source>
        <dbReference type="ARBA" id="ARBA00070128"/>
    </source>
</evidence>
<keyword evidence="6" id="KW-0347">Helicase</keyword>
<dbReference type="InterPro" id="IPR003711">
    <property type="entry name" value="CarD-like/TRCF_RID"/>
</dbReference>
<evidence type="ECO:0000259" key="15">
    <source>
        <dbReference type="PROSITE" id="PS51194"/>
    </source>
</evidence>
<dbReference type="InterPro" id="IPR041471">
    <property type="entry name" value="UvrB_inter"/>
</dbReference>
<evidence type="ECO:0000256" key="1">
    <source>
        <dbReference type="ARBA" id="ARBA00004496"/>
    </source>
</evidence>
<dbReference type="SMART" id="SM00982">
    <property type="entry name" value="TRCF"/>
    <property type="match status" value="1"/>
</dbReference>
<evidence type="ECO:0000256" key="3">
    <source>
        <dbReference type="ARBA" id="ARBA00022741"/>
    </source>
</evidence>
<evidence type="ECO:0000256" key="13">
    <source>
        <dbReference type="HAMAP-Rule" id="MF_00969"/>
    </source>
</evidence>
<evidence type="ECO:0000256" key="9">
    <source>
        <dbReference type="ARBA" id="ARBA00023204"/>
    </source>
</evidence>
<evidence type="ECO:0000256" key="7">
    <source>
        <dbReference type="ARBA" id="ARBA00022840"/>
    </source>
</evidence>
<dbReference type="InterPro" id="IPR014001">
    <property type="entry name" value="Helicase_ATP-bd"/>
</dbReference>
<dbReference type="HAMAP" id="MF_00969">
    <property type="entry name" value="TRCF"/>
    <property type="match status" value="1"/>
</dbReference>
<dbReference type="EC" id="3.6.4.-" evidence="13"/>
<dbReference type="SUPFAM" id="SSF52540">
    <property type="entry name" value="P-loop containing nucleoside triphosphate hydrolases"/>
    <property type="match status" value="4"/>
</dbReference>
<keyword evidence="4 13" id="KW-0227">DNA damage</keyword>
<keyword evidence="7 13" id="KW-0067">ATP-binding</keyword>
<dbReference type="InterPro" id="IPR005118">
    <property type="entry name" value="TRCF_C"/>
</dbReference>
<name>A0A2N4T4P5_9MICC</name>
<dbReference type="GO" id="GO:0000716">
    <property type="term" value="P:transcription-coupled nucleotide-excision repair, DNA damage recognition"/>
    <property type="evidence" value="ECO:0007669"/>
    <property type="project" value="UniProtKB-UniRule"/>
</dbReference>
<dbReference type="Gene3D" id="3.40.50.11180">
    <property type="match status" value="1"/>
</dbReference>
<dbReference type="InterPro" id="IPR036101">
    <property type="entry name" value="CarD-like/TRCF_RID_sf"/>
</dbReference>
<dbReference type="Gene3D" id="2.40.10.170">
    <property type="match status" value="1"/>
</dbReference>
<dbReference type="GO" id="GO:0006355">
    <property type="term" value="P:regulation of DNA-templated transcription"/>
    <property type="evidence" value="ECO:0007669"/>
    <property type="project" value="UniProtKB-UniRule"/>
</dbReference>
<dbReference type="GO" id="GO:0016787">
    <property type="term" value="F:hydrolase activity"/>
    <property type="evidence" value="ECO:0007669"/>
    <property type="project" value="UniProtKB-KW"/>
</dbReference>
<accession>A0A2N4T4P5</accession>
<dbReference type="InterPro" id="IPR004576">
    <property type="entry name" value="Mfd"/>
</dbReference>
<dbReference type="Pfam" id="PF02559">
    <property type="entry name" value="CarD_TRCF_RID"/>
    <property type="match status" value="1"/>
</dbReference>
<dbReference type="SMART" id="SM01058">
    <property type="entry name" value="CarD_TRCF"/>
    <property type="match status" value="1"/>
</dbReference>
<dbReference type="InterPro" id="IPR011545">
    <property type="entry name" value="DEAD/DEAH_box_helicase_dom"/>
</dbReference>
<evidence type="ECO:0000256" key="6">
    <source>
        <dbReference type="ARBA" id="ARBA00022806"/>
    </source>
</evidence>
<evidence type="ECO:0000256" key="11">
    <source>
        <dbReference type="ARBA" id="ARBA00061399"/>
    </source>
</evidence>
<dbReference type="PROSITE" id="PS51194">
    <property type="entry name" value="HELICASE_CTER"/>
    <property type="match status" value="1"/>
</dbReference>
<feature type="domain" description="Helicase C-terminal" evidence="15">
    <location>
        <begin position="884"/>
        <end position="1034"/>
    </location>
</feature>
<dbReference type="CDD" id="cd17991">
    <property type="entry name" value="DEXHc_TRCF"/>
    <property type="match status" value="1"/>
</dbReference>
<dbReference type="InterPro" id="IPR037235">
    <property type="entry name" value="TRCF-like_C_D7"/>
</dbReference>
<dbReference type="GO" id="GO:0005524">
    <property type="term" value="F:ATP binding"/>
    <property type="evidence" value="ECO:0007669"/>
    <property type="project" value="UniProtKB-UniRule"/>
</dbReference>
<dbReference type="SMART" id="SM00487">
    <property type="entry name" value="DEXDc"/>
    <property type="match status" value="1"/>
</dbReference>
<dbReference type="RefSeq" id="WP_101852697.1">
    <property type="nucleotide sequence ID" value="NZ_LOMZ01000001.1"/>
</dbReference>
<comment type="caution">
    <text evidence="16">The sequence shown here is derived from an EMBL/GenBank/DDBJ whole genome shotgun (WGS) entry which is preliminary data.</text>
</comment>
<dbReference type="GO" id="GO:0003678">
    <property type="term" value="F:DNA helicase activity"/>
    <property type="evidence" value="ECO:0007669"/>
    <property type="project" value="TreeGrafter"/>
</dbReference>
<dbReference type="Gene3D" id="3.90.1150.50">
    <property type="entry name" value="Transcription-repair-coupling factor, D7 domain"/>
    <property type="match status" value="1"/>
</dbReference>
<dbReference type="InterPro" id="IPR001650">
    <property type="entry name" value="Helicase_C-like"/>
</dbReference>
<proteinExistence type="inferred from homology"/>
<keyword evidence="2 13" id="KW-0963">Cytoplasm</keyword>
<dbReference type="GO" id="GO:0003684">
    <property type="term" value="F:damaged DNA binding"/>
    <property type="evidence" value="ECO:0007669"/>
    <property type="project" value="InterPro"/>
</dbReference>
<dbReference type="SMART" id="SM00490">
    <property type="entry name" value="HELICc"/>
    <property type="match status" value="1"/>
</dbReference>
<keyword evidence="5 13" id="KW-0378">Hydrolase</keyword>
<dbReference type="EMBL" id="LOMZ01000001">
    <property type="protein sequence ID" value="PLC13182.1"/>
    <property type="molecule type" value="Genomic_DNA"/>
</dbReference>
<dbReference type="PANTHER" id="PTHR47964">
    <property type="entry name" value="ATP-DEPENDENT DNA HELICASE HOMOLOG RECG, CHLOROPLASTIC"/>
    <property type="match status" value="1"/>
</dbReference>
<comment type="similarity">
    <text evidence="11 13">In the C-terminal section; belongs to the helicase family. RecG subfamily.</text>
</comment>
<dbReference type="PROSITE" id="PS51192">
    <property type="entry name" value="HELICASE_ATP_BIND_1"/>
    <property type="match status" value="1"/>
</dbReference>
<dbReference type="InterPro" id="IPR047112">
    <property type="entry name" value="RecG/Mfd"/>
</dbReference>
<keyword evidence="8 13" id="KW-0238">DNA-binding</keyword>
<dbReference type="AlphaFoldDB" id="A0A2N4T4P5"/>
<evidence type="ECO:0000259" key="14">
    <source>
        <dbReference type="PROSITE" id="PS51192"/>
    </source>
</evidence>
<comment type="function">
    <text evidence="13">Couples transcription and DNA repair by recognizing RNA polymerase (RNAP) stalled at DNA lesions. Mediates ATP-dependent release of RNAP and its truncated transcript from the DNA, and recruitment of nucleotide excision repair machinery to the damaged site.</text>
</comment>
<comment type="subcellular location">
    <subcellularLocation>
        <location evidence="1 13">Cytoplasm</location>
    </subcellularLocation>
</comment>
<dbReference type="InterPro" id="IPR027417">
    <property type="entry name" value="P-loop_NTPase"/>
</dbReference>
<gene>
    <name evidence="13" type="primary">mfd</name>
    <name evidence="16" type="ORF">AUQ48_14375</name>
</gene>
<evidence type="ECO:0000256" key="5">
    <source>
        <dbReference type="ARBA" id="ARBA00022801"/>
    </source>
</evidence>
<dbReference type="GO" id="GO:0005737">
    <property type="term" value="C:cytoplasm"/>
    <property type="evidence" value="ECO:0007669"/>
    <property type="project" value="UniProtKB-SubCell"/>
</dbReference>
<reference evidence="16 17" key="1">
    <citation type="submission" date="2015-12" db="EMBL/GenBank/DDBJ databases">
        <authorList>
            <person name="Shamseldin A."/>
            <person name="Moawad H."/>
            <person name="Abd El-Rahim W.M."/>
            <person name="Sadowsky M.J."/>
        </authorList>
    </citation>
    <scope>NUCLEOTIDE SEQUENCE [LARGE SCALE GENOMIC DNA]</scope>
    <source>
        <strain evidence="16 17">S43</strain>
    </source>
</reference>
<feature type="domain" description="Helicase ATP-binding" evidence="14">
    <location>
        <begin position="698"/>
        <end position="859"/>
    </location>
</feature>
<dbReference type="Proteomes" id="UP000234632">
    <property type="component" value="Unassembled WGS sequence"/>
</dbReference>
<dbReference type="FunFam" id="3.40.50.300:FF:000300">
    <property type="entry name" value="Transcription-repair-coupling factor"/>
    <property type="match status" value="1"/>
</dbReference>
<evidence type="ECO:0000256" key="2">
    <source>
        <dbReference type="ARBA" id="ARBA00022490"/>
    </source>
</evidence>
<protein>
    <recommendedName>
        <fullName evidence="12 13">Transcription-repair-coupling factor</fullName>
        <shortName evidence="13">TRCF</shortName>
        <ecNumber evidence="13">3.6.4.-</ecNumber>
    </recommendedName>
</protein>
<evidence type="ECO:0000256" key="8">
    <source>
        <dbReference type="ARBA" id="ARBA00023125"/>
    </source>
</evidence>
<dbReference type="SUPFAM" id="SSF141259">
    <property type="entry name" value="CarD-like"/>
    <property type="match status" value="1"/>
</dbReference>
<dbReference type="Pfam" id="PF03461">
    <property type="entry name" value="TRCF"/>
    <property type="match status" value="1"/>
</dbReference>
<dbReference type="SUPFAM" id="SSF143517">
    <property type="entry name" value="TRCF domain-like"/>
    <property type="match status" value="1"/>
</dbReference>
<evidence type="ECO:0000313" key="17">
    <source>
        <dbReference type="Proteomes" id="UP000234632"/>
    </source>
</evidence>
<dbReference type="NCBIfam" id="TIGR00580">
    <property type="entry name" value="mfd"/>
    <property type="match status" value="1"/>
</dbReference>
<dbReference type="Gene3D" id="3.40.50.300">
    <property type="entry name" value="P-loop containing nucleotide triphosphate hydrolases"/>
    <property type="match status" value="2"/>
</dbReference>
<keyword evidence="9 13" id="KW-0234">DNA repair</keyword>
<dbReference type="Pfam" id="PF00270">
    <property type="entry name" value="DEAD"/>
    <property type="match status" value="1"/>
</dbReference>
<dbReference type="Pfam" id="PF17757">
    <property type="entry name" value="UvrB_inter"/>
    <property type="match status" value="1"/>
</dbReference>
<evidence type="ECO:0000313" key="16">
    <source>
        <dbReference type="EMBL" id="PLC13182.1"/>
    </source>
</evidence>
<organism evidence="16 17">
    <name type="scientific">Kocuria flava</name>
    <dbReference type="NCBI Taxonomy" id="446860"/>
    <lineage>
        <taxon>Bacteria</taxon>
        <taxon>Bacillati</taxon>
        <taxon>Actinomycetota</taxon>
        <taxon>Actinomycetes</taxon>
        <taxon>Micrococcales</taxon>
        <taxon>Micrococcaceae</taxon>
        <taxon>Kocuria</taxon>
    </lineage>
</organism>
<dbReference type="FunFam" id="3.40.50.300:FF:000546">
    <property type="entry name" value="Transcription-repair-coupling factor"/>
    <property type="match status" value="1"/>
</dbReference>
<sequence>MTLSGLLDALSAERSFANIRTQAALPPGERSPETVISAPDGMRAVLTAQIRRALDDAPAPAAGQSPPVVLAVTATGRESEDLAAALAAYVPAQEIAEFPAWETLPHERLSPRSDTVGRRLEVLRRLAHPDAGGPLRVLTAPVRSVLQPVVEGLGEMAPVRFVRGEELDFDDAVAALAQAAYARVDMVTRRGEFAVRGGIIDVFSPVADHPVRIEFFGDEVEELRWFAVADQRTLTTGDHPDSLTAPPCREVLITPSVMSRAARLRDRLPGAESMLERIAGGIYVEGMESLAPLLVDGMVPVLQLLPPGSIVVVVEPEKVRARAHDLVATNEEFLLAAWDSASDGTSAPLDLTSAQAAGDDGGRTLAAGSFQTLGEARATALGHGTAWWSLTALNLALASAADVDADTSDEAVALLDSEADSLTVAAREPHGFAGDVEAMLEFLGKRVADGWRVVAVTEGPGPLARIAELLHEAGVPAARRDSLDEAPQPGIVELTTAVAGKGFALDALELAFLTEADLLGKASPYTTKDMRKLPVRRKRNAVDPLALSQGDFVVHEQHGIGQFVELIQRPIAGAVTKPGQPKPVREYLVLEYAPSKRNGPRDRLFVPTDQLDQVTTYVGGETPALSKMGGADWNKTKRAAKKAVKDIANELIRLYSARMASRGHAFDPDTPWQRELEEAFPYIETPDQLTTINEVKADMEREIPMDRLISGDVGYGKTEVAVRAAFKAVQDGKQVAVLVPTTLLAQQHTETFTERFSGFPVRLATLSRFQTAKETKATLAGLRDGSIDVVIGTHRLLSKEVVFKDLGLVVIDEEQRFGVEHKEKLKAMRTNVDVLAMSATPIPRTLEMSLTGIRETSTLATPPEERHPVLTYVGAYTDKQVSAAVRRELMREGQVFYIHNRVSSIERKAKEIAELVPEARIAVAHGQMSESRLEQIIVDFWERKFDVLICTTIVETGLDIANANTLIVDGADRYGLSQLHQLRGRVGRGRERAYAYFLYPAEKPLSETALERLKAVAAHNELGAGMQLAMKDLEIRGAGNLLGGEQSGHIAGVGFDMYLRLVGEAVAEYRGEEDERPAEMKIELPVNAYLPHDYVPGERLRLEAYRNLANAATDEAIQEVADELADRYGELPEPVQNLLEVARFRVVARAAGLTDVGAMGNMIRFAPADLPESRRMRLTRLYPGAQVKTVPGTETAQVLVPKPKTARIGGKDLVDREILEWARGVVEAVFAKEPAAA</sequence>
<keyword evidence="3 13" id="KW-0547">Nucleotide-binding</keyword>
<comment type="similarity">
    <text evidence="10 13">In the N-terminal section; belongs to the UvrB family.</text>
</comment>
<evidence type="ECO:0000256" key="10">
    <source>
        <dbReference type="ARBA" id="ARBA00061104"/>
    </source>
</evidence>
<dbReference type="Gene3D" id="3.30.2060.10">
    <property type="entry name" value="Penicillin-binding protein 1b domain"/>
    <property type="match status" value="1"/>
</dbReference>
<dbReference type="PANTHER" id="PTHR47964:SF1">
    <property type="entry name" value="ATP-DEPENDENT DNA HELICASE HOMOLOG RECG, CHLOROPLASTIC"/>
    <property type="match status" value="1"/>
</dbReference>